<dbReference type="SUPFAM" id="SSF58100">
    <property type="entry name" value="Bacterial hemolysins"/>
    <property type="match status" value="1"/>
</dbReference>
<evidence type="ECO:0000256" key="2">
    <source>
        <dbReference type="SAM" id="MobiDB-lite"/>
    </source>
</evidence>
<dbReference type="RefSeq" id="WP_202907953.1">
    <property type="nucleotide sequence ID" value="NZ_FOAF01000017.1"/>
</dbReference>
<keyword evidence="1" id="KW-0175">Coiled coil</keyword>
<feature type="chain" id="PRO_5011896089" description="tRNA (Guanine-N1)-methyltransferase" evidence="4">
    <location>
        <begin position="22"/>
        <end position="214"/>
    </location>
</feature>
<reference evidence="6" key="1">
    <citation type="submission" date="2016-10" db="EMBL/GenBank/DDBJ databases">
        <authorList>
            <person name="de Groot N.N."/>
        </authorList>
    </citation>
    <scope>NUCLEOTIDE SEQUENCE [LARGE SCALE GENOMIC DNA]</scope>
    <source>
        <strain evidence="6">DSM 18733</strain>
    </source>
</reference>
<keyword evidence="3" id="KW-1133">Transmembrane helix</keyword>
<evidence type="ECO:0000256" key="4">
    <source>
        <dbReference type="SAM" id="SignalP"/>
    </source>
</evidence>
<accession>A0A1H7ZT37</accession>
<dbReference type="Gene3D" id="1.20.1170.10">
    <property type="match status" value="1"/>
</dbReference>
<dbReference type="Proteomes" id="UP000199421">
    <property type="component" value="Unassembled WGS sequence"/>
</dbReference>
<protein>
    <recommendedName>
        <fullName evidence="8">tRNA (Guanine-N1)-methyltransferase</fullName>
    </recommendedName>
</protein>
<feature type="transmembrane region" description="Helical" evidence="3">
    <location>
        <begin position="147"/>
        <end position="165"/>
    </location>
</feature>
<sequence>MQKQKIILIASIIAFPLFSLAQSTPSDNKSNQSKTVNTPFATPHNSLNGGTIASQFDYINKSSNNYQEYKVVKKTSLEKLEKNIVDSLKGMQSKLSNVNTTLNNHDNEVSSLKDSLIQINQELKTTRDQKESFSFLGILLSKSTYNTFVWCLIGILMFALLFYVYRYRQSHTVTADAKKTLDELKEEFDQHRKKSMEREQKLNRRLQDELNKRF</sequence>
<organism evidence="6 7">
    <name type="scientific">Olivibacter domesticus</name>
    <name type="common">Pseudosphingobacterium domesticum</name>
    <dbReference type="NCBI Taxonomy" id="407022"/>
    <lineage>
        <taxon>Bacteria</taxon>
        <taxon>Pseudomonadati</taxon>
        <taxon>Bacteroidota</taxon>
        <taxon>Sphingobacteriia</taxon>
        <taxon>Sphingobacteriales</taxon>
        <taxon>Sphingobacteriaceae</taxon>
        <taxon>Olivibacter</taxon>
    </lineage>
</organism>
<evidence type="ECO:0000313" key="7">
    <source>
        <dbReference type="Proteomes" id="UP000199421"/>
    </source>
</evidence>
<evidence type="ECO:0000313" key="5">
    <source>
        <dbReference type="EMBL" id="SEM58694.1"/>
    </source>
</evidence>
<dbReference type="AlphaFoldDB" id="A0A1H7ZT37"/>
<feature type="region of interest" description="Disordered" evidence="2">
    <location>
        <begin position="24"/>
        <end position="44"/>
    </location>
</feature>
<feature type="signal peptide" evidence="4">
    <location>
        <begin position="1"/>
        <end position="21"/>
    </location>
</feature>
<proteinExistence type="predicted"/>
<keyword evidence="3" id="KW-0472">Membrane</keyword>
<evidence type="ECO:0008006" key="8">
    <source>
        <dbReference type="Google" id="ProtNLM"/>
    </source>
</evidence>
<feature type="coiled-coil region" evidence="1">
    <location>
        <begin position="88"/>
        <end position="129"/>
    </location>
</feature>
<feature type="coiled-coil region" evidence="1">
    <location>
        <begin position="174"/>
        <end position="212"/>
    </location>
</feature>
<keyword evidence="3" id="KW-0812">Transmembrane</keyword>
<keyword evidence="7" id="KW-1185">Reference proteome</keyword>
<name>A0A1H7ZT37_OLID1</name>
<dbReference type="STRING" id="407022.SAMN05661044_05569"/>
<evidence type="ECO:0000256" key="3">
    <source>
        <dbReference type="SAM" id="Phobius"/>
    </source>
</evidence>
<dbReference type="EMBL" id="FOAF01000017">
    <property type="protein sequence ID" value="SEM58694.1"/>
    <property type="molecule type" value="Genomic_DNA"/>
</dbReference>
<keyword evidence="4" id="KW-0732">Signal</keyword>
<reference evidence="7" key="2">
    <citation type="submission" date="2016-10" db="EMBL/GenBank/DDBJ databases">
        <authorList>
            <person name="Varghese N."/>
            <person name="Submissions S."/>
        </authorList>
    </citation>
    <scope>NUCLEOTIDE SEQUENCE [LARGE SCALE GENOMIC DNA]</scope>
    <source>
        <strain evidence="7">DSM 18733</strain>
    </source>
</reference>
<gene>
    <name evidence="5" type="ORF">SAMN05661044_05569</name>
    <name evidence="6" type="ORF">SAMN05661044_05632</name>
</gene>
<evidence type="ECO:0000256" key="1">
    <source>
        <dbReference type="SAM" id="Coils"/>
    </source>
</evidence>
<evidence type="ECO:0000313" key="6">
    <source>
        <dbReference type="EMBL" id="SEM61453.1"/>
    </source>
</evidence>
<dbReference type="EMBL" id="FOAF01000019">
    <property type="protein sequence ID" value="SEM61453.1"/>
    <property type="molecule type" value="Genomic_DNA"/>
</dbReference>